<evidence type="ECO:0000256" key="2">
    <source>
        <dbReference type="SAM" id="MobiDB-lite"/>
    </source>
</evidence>
<dbReference type="InterPro" id="IPR041468">
    <property type="entry name" value="HTH_ParB/Spo0J"/>
</dbReference>
<keyword evidence="5" id="KW-1185">Reference proteome</keyword>
<organism evidence="4 5">
    <name type="scientific">Brevundimonas goettingensis</name>
    <dbReference type="NCBI Taxonomy" id="2774190"/>
    <lineage>
        <taxon>Bacteria</taxon>
        <taxon>Pseudomonadati</taxon>
        <taxon>Pseudomonadota</taxon>
        <taxon>Alphaproteobacteria</taxon>
        <taxon>Caulobacterales</taxon>
        <taxon>Caulobacteraceae</taxon>
        <taxon>Brevundimonas</taxon>
    </lineage>
</organism>
<evidence type="ECO:0000313" key="4">
    <source>
        <dbReference type="EMBL" id="QTC90290.1"/>
    </source>
</evidence>
<dbReference type="SMART" id="SM00470">
    <property type="entry name" value="ParB"/>
    <property type="match status" value="1"/>
</dbReference>
<dbReference type="GO" id="GO:0005694">
    <property type="term" value="C:chromosome"/>
    <property type="evidence" value="ECO:0007669"/>
    <property type="project" value="TreeGrafter"/>
</dbReference>
<dbReference type="SUPFAM" id="SSF110849">
    <property type="entry name" value="ParB/Sulfiredoxin"/>
    <property type="match status" value="1"/>
</dbReference>
<dbReference type="SUPFAM" id="SSF109709">
    <property type="entry name" value="KorB DNA-binding domain-like"/>
    <property type="match status" value="1"/>
</dbReference>
<reference evidence="4" key="1">
    <citation type="submission" date="2020-09" db="EMBL/GenBank/DDBJ databases">
        <title>Brevundimonas sp. LVF2 isolated from a puddle in Goettingen, Germany.</title>
        <authorList>
            <person name="Friedrich I."/>
            <person name="Klassen A."/>
            <person name="Hannes N."/>
            <person name="Schneider D."/>
            <person name="Hertel R."/>
            <person name="Daniel R."/>
        </authorList>
    </citation>
    <scope>NUCLEOTIDE SEQUENCE</scope>
    <source>
        <strain evidence="4">LVF2</strain>
    </source>
</reference>
<dbReference type="RefSeq" id="WP_207868712.1">
    <property type="nucleotide sequence ID" value="NZ_CP062222.1"/>
</dbReference>
<dbReference type="Pfam" id="PF17762">
    <property type="entry name" value="HTH_ParB"/>
    <property type="match status" value="1"/>
</dbReference>
<dbReference type="InterPro" id="IPR003115">
    <property type="entry name" value="ParB_N"/>
</dbReference>
<dbReference type="EMBL" id="CP062222">
    <property type="protein sequence ID" value="QTC90290.1"/>
    <property type="molecule type" value="Genomic_DNA"/>
</dbReference>
<dbReference type="FunFam" id="1.10.10.2830:FF:000001">
    <property type="entry name" value="Chromosome partitioning protein ParB"/>
    <property type="match status" value="1"/>
</dbReference>
<dbReference type="Proteomes" id="UP000663918">
    <property type="component" value="Chromosome"/>
</dbReference>
<evidence type="ECO:0000259" key="3">
    <source>
        <dbReference type="SMART" id="SM00470"/>
    </source>
</evidence>
<comment type="similarity">
    <text evidence="1">Belongs to the ParB family.</text>
</comment>
<dbReference type="Pfam" id="PF02195">
    <property type="entry name" value="ParB_N"/>
    <property type="match status" value="1"/>
</dbReference>
<sequence length="688" mass="74272">MTAQSIEATATAAVSAASGRSTEPVHGAEIIVPLNRLKASPRNARKVPHSVATIEAFAASINAKGVLQPPVVEIETKEDGTPTGNYLVTIGEGRRQGLRLLAKRKIIKKTHPVRVIVDTENDAHEISLDENITREAMHPADQFEAFNRLAVEMGYGPEEIGARFGVSAYVVRQRLRLASVAPELIATYRAGGLTMDQLMGFAVSEDHERQRQVFERISQNTPGYAVRRYMTEAKVELDDRRARFVGVEAYEAAGGVVLRDLFTEDGAGWLEDISLLDRLVQDKLDGLAEDAREREGWKWASAHFDFPYGETYSRVYAQAVERSEEACAAIAGLSAEYDQLVVEMEDAEAPSAERDARLEEIDAALQAFGPDFAYSAEDLSRSGVIVTLGYDGLARFERGLVRPEDVLKAPREASEEAWEEAGDANGEGEAVSGDEGRGTEAEADEGLAPLSERLVIDLTAHRTAGLQDALAQDAPLTLAVVVHAMALQTFYPGYDQTSPMSLRLGFIGLERLAPGVSEGPAGRRIGERGEAWRARLPAKAADLWSGLLDLPGSDLLDLMAHCASLAVNAVRDPHDRRVGAWAQAEVLATASGLDMTTTWTATASSYFSRVAKARMLEAVTEAVGKPEADRIAGFKKADMADASELLVAGTGWLPPVLRTAKAQAPDDPTVTVSDTVPQTDDGYAFAAE</sequence>
<dbReference type="CDD" id="cd16406">
    <property type="entry name" value="ParB_N_like"/>
    <property type="match status" value="1"/>
</dbReference>
<dbReference type="PANTHER" id="PTHR33375:SF7">
    <property type="entry name" value="CHROMOSOME 2-PARTITIONING PROTEIN PARB-RELATED"/>
    <property type="match status" value="1"/>
</dbReference>
<dbReference type="Gene3D" id="1.10.10.2830">
    <property type="match status" value="1"/>
</dbReference>
<name>A0A975BZ97_9CAUL</name>
<feature type="domain" description="ParB-like N-terminal" evidence="3">
    <location>
        <begin position="30"/>
        <end position="132"/>
    </location>
</feature>
<protein>
    <submittedName>
        <fullName evidence="4">ParB N-terminal domain-containing protein</fullName>
    </submittedName>
</protein>
<proteinExistence type="inferred from homology"/>
<gene>
    <name evidence="4" type="ORF">IFJ75_13520</name>
</gene>
<accession>A0A975BZ97</accession>
<dbReference type="KEGG" id="bgoe:IFJ75_13520"/>
<dbReference type="PANTHER" id="PTHR33375">
    <property type="entry name" value="CHROMOSOME-PARTITIONING PROTEIN PARB-RELATED"/>
    <property type="match status" value="1"/>
</dbReference>
<feature type="region of interest" description="Disordered" evidence="2">
    <location>
        <begin position="407"/>
        <end position="446"/>
    </location>
</feature>
<dbReference type="AlphaFoldDB" id="A0A975BZ97"/>
<dbReference type="GO" id="GO:0007059">
    <property type="term" value="P:chromosome segregation"/>
    <property type="evidence" value="ECO:0007669"/>
    <property type="project" value="TreeGrafter"/>
</dbReference>
<evidence type="ECO:0000256" key="1">
    <source>
        <dbReference type="ARBA" id="ARBA00006295"/>
    </source>
</evidence>
<dbReference type="InterPro" id="IPR050336">
    <property type="entry name" value="Chromosome_partition/occlusion"/>
</dbReference>
<dbReference type="InterPro" id="IPR036086">
    <property type="entry name" value="ParB/Sulfiredoxin_sf"/>
</dbReference>
<evidence type="ECO:0000313" key="5">
    <source>
        <dbReference type="Proteomes" id="UP000663918"/>
    </source>
</evidence>